<sequence length="306" mass="35276">MSPARRRQCAEHVREQTGSSERKICAVLGQNRTTQRYTSSVREFSVLVRQAVINYASEYGRYGYRAITDLLRMDGWGISYNRVERIWKQEGLKVPAKQRPRKRLWLNDGSCVRLRPEWKNHVWAYDFVHCRTVNGKAFRVLVVIDEYSRECLALHVARTIRAEQVMHVLADLFLTHGRPDNIRSDNGPKFVALALKKWLAELSVQTQYIEPGSPWENGYCESFNGKLRDKLLDGELFMTLQEAEIVIENWRRHYNHRRPHRSLGGQPPAPLTFFAPPMGGAMGSLSPPTELLCIRMAEEAPQSACH</sequence>
<comment type="caution">
    <text evidence="2">The sequence shown here is derived from an EMBL/GenBank/DDBJ whole genome shotgun (WGS) entry which is preliminary data.</text>
</comment>
<dbReference type="InterPro" id="IPR025948">
    <property type="entry name" value="HTH-like_dom"/>
</dbReference>
<dbReference type="Pfam" id="PF13683">
    <property type="entry name" value="rve_3"/>
    <property type="match status" value="1"/>
</dbReference>
<dbReference type="EMBL" id="FPIW01000095">
    <property type="protein sequence ID" value="SFW73730.1"/>
    <property type="molecule type" value="Genomic_DNA"/>
</dbReference>
<dbReference type="InterPro" id="IPR036397">
    <property type="entry name" value="RNaseH_sf"/>
</dbReference>
<proteinExistence type="predicted"/>
<dbReference type="InterPro" id="IPR012337">
    <property type="entry name" value="RNaseH-like_sf"/>
</dbReference>
<evidence type="ECO:0000313" key="3">
    <source>
        <dbReference type="Proteomes" id="UP000182680"/>
    </source>
</evidence>
<evidence type="ECO:0000313" key="2">
    <source>
        <dbReference type="EMBL" id="SFW73730.1"/>
    </source>
</evidence>
<dbReference type="PANTHER" id="PTHR47515">
    <property type="entry name" value="LOW CALCIUM RESPONSE LOCUS PROTEIN T"/>
    <property type="match status" value="1"/>
</dbReference>
<dbReference type="NCBIfam" id="NF033516">
    <property type="entry name" value="transpos_IS3"/>
    <property type="match status" value="1"/>
</dbReference>
<dbReference type="InterPro" id="IPR001584">
    <property type="entry name" value="Integrase_cat-core"/>
</dbReference>
<dbReference type="GO" id="GO:0015074">
    <property type="term" value="P:DNA integration"/>
    <property type="evidence" value="ECO:0007669"/>
    <property type="project" value="InterPro"/>
</dbReference>
<gene>
    <name evidence="2" type="ORF">SAMN02910291_02828</name>
</gene>
<organism evidence="2 3">
    <name type="scientific">Desulfovibrio desulfuricans</name>
    <dbReference type="NCBI Taxonomy" id="876"/>
    <lineage>
        <taxon>Bacteria</taxon>
        <taxon>Pseudomonadati</taxon>
        <taxon>Thermodesulfobacteriota</taxon>
        <taxon>Desulfovibrionia</taxon>
        <taxon>Desulfovibrionales</taxon>
        <taxon>Desulfovibrionaceae</taxon>
        <taxon>Desulfovibrio</taxon>
    </lineage>
</organism>
<dbReference type="InterPro" id="IPR048020">
    <property type="entry name" value="Transpos_IS3"/>
</dbReference>
<dbReference type="Pfam" id="PF13276">
    <property type="entry name" value="HTH_21"/>
    <property type="match status" value="1"/>
</dbReference>
<dbReference type="GO" id="GO:0003676">
    <property type="term" value="F:nucleic acid binding"/>
    <property type="evidence" value="ECO:0007669"/>
    <property type="project" value="InterPro"/>
</dbReference>
<dbReference type="AlphaFoldDB" id="A0AA94L3J2"/>
<evidence type="ECO:0000259" key="1">
    <source>
        <dbReference type="PROSITE" id="PS50994"/>
    </source>
</evidence>
<dbReference type="Gene3D" id="3.30.420.10">
    <property type="entry name" value="Ribonuclease H-like superfamily/Ribonuclease H"/>
    <property type="match status" value="1"/>
</dbReference>
<protein>
    <submittedName>
        <fullName evidence="2">Transposase InsO and inactivated derivatives</fullName>
    </submittedName>
</protein>
<dbReference type="SUPFAM" id="SSF53098">
    <property type="entry name" value="Ribonuclease H-like"/>
    <property type="match status" value="1"/>
</dbReference>
<feature type="domain" description="Integrase catalytic" evidence="1">
    <location>
        <begin position="112"/>
        <end position="276"/>
    </location>
</feature>
<dbReference type="Proteomes" id="UP000182680">
    <property type="component" value="Unassembled WGS sequence"/>
</dbReference>
<dbReference type="PROSITE" id="PS50994">
    <property type="entry name" value="INTEGRASE"/>
    <property type="match status" value="1"/>
</dbReference>
<reference evidence="3" key="1">
    <citation type="submission" date="2016-11" db="EMBL/GenBank/DDBJ databases">
        <authorList>
            <person name="Jaros S."/>
            <person name="Januszkiewicz K."/>
            <person name="Wedrychowicz H."/>
        </authorList>
    </citation>
    <scope>NUCLEOTIDE SEQUENCE [LARGE SCALE GENOMIC DNA]</scope>
    <source>
        <strain evidence="3">DSM 7057</strain>
    </source>
</reference>
<dbReference type="PANTHER" id="PTHR47515:SF2">
    <property type="entry name" value="INTEGRASE CORE DOMAIN PROTEIN"/>
    <property type="match status" value="1"/>
</dbReference>
<name>A0AA94L3J2_DESDE</name>
<accession>A0AA94L3J2</accession>